<dbReference type="Proteomes" id="UP000234483">
    <property type="component" value="Unassembled WGS sequence"/>
</dbReference>
<sequence>MAGQARERAMSRPHLSLWQVFRIPLAVAALSLFGLVAALLDDGAWDWIGAAALGVSVAVTAWALATRRR</sequence>
<keyword evidence="1" id="KW-1133">Transmembrane helix</keyword>
<evidence type="ECO:0000313" key="2">
    <source>
        <dbReference type="EMBL" id="AYV45271.1"/>
    </source>
</evidence>
<protein>
    <recommendedName>
        <fullName evidence="6">DUF4175 domain-containing protein</fullName>
    </recommendedName>
</protein>
<feature type="transmembrane region" description="Helical" evidence="1">
    <location>
        <begin position="20"/>
        <end position="39"/>
    </location>
</feature>
<keyword evidence="1" id="KW-0472">Membrane</keyword>
<dbReference type="AlphaFoldDB" id="A0A2N5CZ05"/>
<evidence type="ECO:0000313" key="4">
    <source>
        <dbReference type="Proteomes" id="UP000234483"/>
    </source>
</evidence>
<evidence type="ECO:0008006" key="6">
    <source>
        <dbReference type="Google" id="ProtNLM"/>
    </source>
</evidence>
<accession>A0A2N5CZ05</accession>
<keyword evidence="1" id="KW-0812">Transmembrane</keyword>
<keyword evidence="5" id="KW-1185">Reference proteome</keyword>
<proteinExistence type="predicted"/>
<evidence type="ECO:0000313" key="5">
    <source>
        <dbReference type="Proteomes" id="UP000281192"/>
    </source>
</evidence>
<feature type="transmembrane region" description="Helical" evidence="1">
    <location>
        <begin position="45"/>
        <end position="65"/>
    </location>
</feature>
<organism evidence="3 4">
    <name type="scientific">Caulobacter flavus</name>
    <dbReference type="NCBI Taxonomy" id="1679497"/>
    <lineage>
        <taxon>Bacteria</taxon>
        <taxon>Pseudomonadati</taxon>
        <taxon>Pseudomonadota</taxon>
        <taxon>Alphaproteobacteria</taxon>
        <taxon>Caulobacterales</taxon>
        <taxon>Caulobacteraceae</taxon>
        <taxon>Caulobacter</taxon>
    </lineage>
</organism>
<reference evidence="3 4" key="1">
    <citation type="submission" date="2017-12" db="EMBL/GenBank/DDBJ databases">
        <title>The genome sequence of Caulobacter flavus CGMCC1 15093.</title>
        <authorList>
            <person name="Gao J."/>
            <person name="Mao X."/>
            <person name="Sun J."/>
        </authorList>
    </citation>
    <scope>NUCLEOTIDE SEQUENCE [LARGE SCALE GENOMIC DNA]</scope>
    <source>
        <strain evidence="3 4">CGMCC1 15093</strain>
    </source>
</reference>
<reference evidence="2 5" key="2">
    <citation type="submission" date="2018-01" db="EMBL/GenBank/DDBJ databases">
        <title>Complete genome sequence of Caulobacter flavus RHGG3.</title>
        <authorList>
            <person name="Yang E."/>
        </authorList>
    </citation>
    <scope>NUCLEOTIDE SEQUENCE [LARGE SCALE GENOMIC DNA]</scope>
    <source>
        <strain evidence="2 5">RHGG3</strain>
    </source>
</reference>
<dbReference type="EMBL" id="PJRQ01000008">
    <property type="protein sequence ID" value="PLR19048.1"/>
    <property type="molecule type" value="Genomic_DNA"/>
</dbReference>
<name>A0A2N5CZ05_9CAUL</name>
<dbReference type="EMBL" id="CP026100">
    <property type="protein sequence ID" value="AYV45271.1"/>
    <property type="molecule type" value="Genomic_DNA"/>
</dbReference>
<gene>
    <name evidence="2" type="ORF">C1707_02880</name>
    <name evidence="3" type="ORF">CFHF_03290</name>
</gene>
<dbReference type="KEGG" id="cfh:C1707_02880"/>
<dbReference type="OrthoDB" id="8968524at2"/>
<dbReference type="Proteomes" id="UP000281192">
    <property type="component" value="Chromosome"/>
</dbReference>
<evidence type="ECO:0000256" key="1">
    <source>
        <dbReference type="SAM" id="Phobius"/>
    </source>
</evidence>
<evidence type="ECO:0000313" key="3">
    <source>
        <dbReference type="EMBL" id="PLR19048.1"/>
    </source>
</evidence>